<reference evidence="4" key="1">
    <citation type="submission" date="2025-08" db="UniProtKB">
        <authorList>
            <consortium name="RefSeq"/>
        </authorList>
    </citation>
    <scope>IDENTIFICATION</scope>
    <source>
        <tissue evidence="4">Kidney</tissue>
    </source>
</reference>
<dbReference type="Proteomes" id="UP000515202">
    <property type="component" value="Unplaced"/>
</dbReference>
<dbReference type="PROSITE" id="PS51723">
    <property type="entry name" value="PEPTIDASE_M60"/>
    <property type="match status" value="1"/>
</dbReference>
<dbReference type="OrthoDB" id="10260387at2759"/>
<dbReference type="KEGG" id="pvp:105304128"/>
<dbReference type="Pfam" id="PF13402">
    <property type="entry name" value="Peptidase_M60"/>
    <property type="match status" value="1"/>
</dbReference>
<dbReference type="InterPro" id="IPR035423">
    <property type="entry name" value="M60-like_N"/>
</dbReference>
<dbReference type="Gene3D" id="3.40.390.80">
    <property type="entry name" value="Peptidase M60, enhancin-like domain 2"/>
    <property type="match status" value="1"/>
</dbReference>
<organism evidence="3 4">
    <name type="scientific">Pteropus vampyrus</name>
    <name type="common">Large flying fox</name>
    <dbReference type="NCBI Taxonomy" id="132908"/>
    <lineage>
        <taxon>Eukaryota</taxon>
        <taxon>Metazoa</taxon>
        <taxon>Chordata</taxon>
        <taxon>Craniata</taxon>
        <taxon>Vertebrata</taxon>
        <taxon>Euteleostomi</taxon>
        <taxon>Mammalia</taxon>
        <taxon>Eutheria</taxon>
        <taxon>Laurasiatheria</taxon>
        <taxon>Chiroptera</taxon>
        <taxon>Yinpterochiroptera</taxon>
        <taxon>Pteropodoidea</taxon>
        <taxon>Pteropodidae</taxon>
        <taxon>Pteropodinae</taxon>
        <taxon>Pteropus</taxon>
    </lineage>
</organism>
<comment type="similarity">
    <text evidence="1">Belongs to the TCAF family.</text>
</comment>
<gene>
    <name evidence="4" type="primary">LOC105304128</name>
</gene>
<dbReference type="RefSeq" id="XP_023377826.1">
    <property type="nucleotide sequence ID" value="XM_023522058.1"/>
</dbReference>
<sequence>MATPSAAFEALMNGVTSWDVPEDAIPCELLLIGEASFPVMVNDMGQVLIAASSYGRGRLVVVSHEDYLVEAQLTPFLLNAVGWLCSSPGAPVGVHPSLAPLAKILEGSGVEAKIEPEVKDSLGVYCIDAYNETMTEKLVKFMKRGGGLLIGGQAWDWANQGDDERVLFTFPGNLVTSVAGVHFTDNKGDTSFFKVSKKMPKTPVLVSCEDDLSEDREELLHGISELDISNSDCFPSQLLVHGALAFPLGLDSYHGCVIAAARYGRGRVVVMGHKVLFTVSKLGPFLLNAVRWLDAGRRGKIVVQTELRTLSGLLAVGGIDTSIEPHLTSEASVYCFEPVSDVGVKELQEFVAEGGGLFVGAQAWWWAFKNPGVSPLARFPGNLLLNPFGISITSQSLNPGPFRTPKAGIRTYHFRSTLAEFQVIMGRKRGNVEKGWLAKLGPDGAAFLQIPAEEIPAYTSVHRLLRKLLSRYRLPVATRENPVINDCCRGAMLSLATGLAHSGSDLSLLVPEIEDMYSSPYLRPSESPITVEVNCNNPGTRYCWMSTGLYIPGRQIIEVSLPEAAASADLKVQNSSASHQGSWGFGELQYREGFCRWVGSTLTPSSSLLCLPGWMHAGYPIMCHLESVQELINEKLIRTKGLWGPVHELGRNQQRQEWEFPPHTTEATCNLWCVYVHETVLGIPRSRANIALWPPVREKRVRIYLGKGPNVKNWNAWTALETYLQLQEAFGWEPFIRLFTEYRNQTNLPTDNVDKMNLWVKMFSHQVQKNLAPFFEAWAWPIQKEVATSLAYLPEWKENIMKLYLLTQMPH</sequence>
<keyword evidence="3" id="KW-1185">Reference proteome</keyword>
<dbReference type="InterPro" id="IPR031161">
    <property type="entry name" value="Peptidase_M60_dom"/>
</dbReference>
<dbReference type="InterPro" id="IPR029062">
    <property type="entry name" value="Class_I_gatase-like"/>
</dbReference>
<name>A0A6P6BRV7_PTEVA</name>
<dbReference type="GO" id="GO:0090314">
    <property type="term" value="P:positive regulation of protein targeting to membrane"/>
    <property type="evidence" value="ECO:0007669"/>
    <property type="project" value="TreeGrafter"/>
</dbReference>
<dbReference type="PANTHER" id="PTHR15730">
    <property type="entry name" value="EXPERIMENTAL AUTOIMMUNE PROSTATITIS ANTIGEN 2-RELATED"/>
    <property type="match status" value="1"/>
</dbReference>
<evidence type="ECO:0000259" key="2">
    <source>
        <dbReference type="PROSITE" id="PS51723"/>
    </source>
</evidence>
<dbReference type="Gene3D" id="1.10.390.30">
    <property type="entry name" value="Peptidase M60, enhancin-like domain 3"/>
    <property type="match status" value="1"/>
</dbReference>
<feature type="domain" description="Peptidase M60" evidence="2">
    <location>
        <begin position="612"/>
        <end position="731"/>
    </location>
</feature>
<dbReference type="InterPro" id="IPR042279">
    <property type="entry name" value="Pep_M60_3"/>
</dbReference>
<protein>
    <submittedName>
        <fullName evidence="4">TRPM8 channel-associated factor 1</fullName>
    </submittedName>
</protein>
<evidence type="ECO:0000256" key="1">
    <source>
        <dbReference type="ARBA" id="ARBA00009770"/>
    </source>
</evidence>
<dbReference type="SUPFAM" id="SSF52317">
    <property type="entry name" value="Class I glutamine amidotransferase-like"/>
    <property type="match status" value="1"/>
</dbReference>
<dbReference type="FunFam" id="1.10.390.30:FF:000001">
    <property type="entry name" value="TRPM8 channel-associated factor 1"/>
    <property type="match status" value="1"/>
</dbReference>
<evidence type="ECO:0000313" key="3">
    <source>
        <dbReference type="Proteomes" id="UP000515202"/>
    </source>
</evidence>
<dbReference type="InterPro" id="IPR051244">
    <property type="entry name" value="TCAF"/>
</dbReference>
<dbReference type="Pfam" id="PF17291">
    <property type="entry name" value="M60-like_N"/>
    <property type="match status" value="1"/>
</dbReference>
<dbReference type="PANTHER" id="PTHR15730:SF1">
    <property type="entry name" value="TRPM8 CHANNEL-ASSOCIATED FACTOR 1"/>
    <property type="match status" value="1"/>
</dbReference>
<dbReference type="GO" id="GO:0005886">
    <property type="term" value="C:plasma membrane"/>
    <property type="evidence" value="ECO:0007669"/>
    <property type="project" value="TreeGrafter"/>
</dbReference>
<evidence type="ECO:0000313" key="4">
    <source>
        <dbReference type="RefSeq" id="XP_023377826.1"/>
    </source>
</evidence>
<accession>A0A6P6BRV7</accession>
<proteinExistence type="inferred from homology"/>
<dbReference type="SMART" id="SM01276">
    <property type="entry name" value="M60-like"/>
    <property type="match status" value="1"/>
</dbReference>
<dbReference type="AlphaFoldDB" id="A0A6P6BRV7"/>
<dbReference type="GO" id="GO:0044325">
    <property type="term" value="F:transmembrane transporter binding"/>
    <property type="evidence" value="ECO:0007669"/>
    <property type="project" value="TreeGrafter"/>
</dbReference>
<dbReference type="GeneID" id="105304128"/>